<accession>A0A1V3NHW7</accession>
<name>A0A1V3NHW7_9GAMM</name>
<keyword evidence="2" id="KW-1185">Reference proteome</keyword>
<evidence type="ECO:0000313" key="2">
    <source>
        <dbReference type="Proteomes" id="UP000189462"/>
    </source>
</evidence>
<dbReference type="EMBL" id="MVBK01000048">
    <property type="protein sequence ID" value="OOG24356.1"/>
    <property type="molecule type" value="Genomic_DNA"/>
</dbReference>
<dbReference type="Proteomes" id="UP000189462">
    <property type="component" value="Unassembled WGS sequence"/>
</dbReference>
<dbReference type="AlphaFoldDB" id="A0A1V3NHW7"/>
<reference evidence="1 2" key="1">
    <citation type="submission" date="2017-02" db="EMBL/GenBank/DDBJ databases">
        <title>Genomic diversity within the haloalkaliphilic genus Thioalkalivibrio.</title>
        <authorList>
            <person name="Ahn A.-C."/>
            <person name="Meier-Kolthoff J."/>
            <person name="Overmars L."/>
            <person name="Richter M."/>
            <person name="Woyke T."/>
            <person name="Sorokin D.Y."/>
            <person name="Muyzer G."/>
        </authorList>
    </citation>
    <scope>NUCLEOTIDE SEQUENCE [LARGE SCALE GENOMIC DNA]</scope>
    <source>
        <strain evidence="1 2">ALJD</strain>
    </source>
</reference>
<dbReference type="OrthoDB" id="9793236at2"/>
<comment type="caution">
    <text evidence="1">The sequence shown here is derived from an EMBL/GenBank/DDBJ whole genome shotgun (WGS) entry which is preliminary data.</text>
</comment>
<protein>
    <submittedName>
        <fullName evidence="1">Uncharacterized protein</fullName>
    </submittedName>
</protein>
<organism evidence="1 2">
    <name type="scientific">Thioalkalivibrio denitrificans</name>
    <dbReference type="NCBI Taxonomy" id="108003"/>
    <lineage>
        <taxon>Bacteria</taxon>
        <taxon>Pseudomonadati</taxon>
        <taxon>Pseudomonadota</taxon>
        <taxon>Gammaproteobacteria</taxon>
        <taxon>Chromatiales</taxon>
        <taxon>Ectothiorhodospiraceae</taxon>
        <taxon>Thioalkalivibrio</taxon>
    </lineage>
</organism>
<proteinExistence type="predicted"/>
<sequence>MKADGESDHLIVLGDGRADHMGTGMTVMRNLQRQLAPDNVGPELDEPTSSQGLSMSSIAASTNVSMIEEPGAGKLHAGICAGGAG</sequence>
<evidence type="ECO:0000313" key="1">
    <source>
        <dbReference type="EMBL" id="OOG24356.1"/>
    </source>
</evidence>
<gene>
    <name evidence="1" type="ORF">B1C78_08940</name>
</gene>